<evidence type="ECO:0000259" key="1">
    <source>
        <dbReference type="PROSITE" id="PS50994"/>
    </source>
</evidence>
<dbReference type="Gene3D" id="3.30.420.10">
    <property type="entry name" value="Ribonuclease H-like superfamily/Ribonuclease H"/>
    <property type="match status" value="1"/>
</dbReference>
<dbReference type="InterPro" id="IPR036397">
    <property type="entry name" value="RNaseH_sf"/>
</dbReference>
<dbReference type="PANTHER" id="PTHR35004:SF7">
    <property type="entry name" value="INTEGRASE PROTEIN"/>
    <property type="match status" value="1"/>
</dbReference>
<dbReference type="InterPro" id="IPR001584">
    <property type="entry name" value="Integrase_cat-core"/>
</dbReference>
<evidence type="ECO:0000313" key="3">
    <source>
        <dbReference type="Proteomes" id="UP001589834"/>
    </source>
</evidence>
<keyword evidence="3" id="KW-1185">Reference proteome</keyword>
<name>A0ABV6PTK2_9BURK</name>
<dbReference type="PANTHER" id="PTHR35004">
    <property type="entry name" value="TRANSPOSASE RV3428C-RELATED"/>
    <property type="match status" value="1"/>
</dbReference>
<dbReference type="SUPFAM" id="SSF53098">
    <property type="entry name" value="Ribonuclease H-like"/>
    <property type="match status" value="1"/>
</dbReference>
<gene>
    <name evidence="2" type="ORF">ACFFGG_11475</name>
</gene>
<dbReference type="EMBL" id="JBHLTN010000021">
    <property type="protein sequence ID" value="MFC0593179.1"/>
    <property type="molecule type" value="Genomic_DNA"/>
</dbReference>
<proteinExistence type="predicted"/>
<dbReference type="InterPro" id="IPR012337">
    <property type="entry name" value="RNaseH-like_sf"/>
</dbReference>
<comment type="caution">
    <text evidence="2">The sequence shown here is derived from an EMBL/GenBank/DDBJ whole genome shotgun (WGS) entry which is preliminary data.</text>
</comment>
<protein>
    <submittedName>
        <fullName evidence="2">Transposase</fullName>
    </submittedName>
</protein>
<dbReference type="Proteomes" id="UP001589834">
    <property type="component" value="Unassembled WGS sequence"/>
</dbReference>
<organism evidence="2 3">
    <name type="scientific">Ottowia pentelensis</name>
    <dbReference type="NCBI Taxonomy" id="511108"/>
    <lineage>
        <taxon>Bacteria</taxon>
        <taxon>Pseudomonadati</taxon>
        <taxon>Pseudomonadota</taxon>
        <taxon>Betaproteobacteria</taxon>
        <taxon>Burkholderiales</taxon>
        <taxon>Comamonadaceae</taxon>
        <taxon>Ottowia</taxon>
    </lineage>
</organism>
<evidence type="ECO:0000313" key="2">
    <source>
        <dbReference type="EMBL" id="MFC0593179.1"/>
    </source>
</evidence>
<accession>A0ABV6PTK2</accession>
<reference evidence="2 3" key="1">
    <citation type="submission" date="2024-09" db="EMBL/GenBank/DDBJ databases">
        <authorList>
            <person name="Sun Q."/>
            <person name="Mori K."/>
        </authorList>
    </citation>
    <scope>NUCLEOTIDE SEQUENCE [LARGE SCALE GENOMIC DNA]</scope>
    <source>
        <strain evidence="2 3">NCAIM B.02336</strain>
    </source>
</reference>
<sequence>MAAPIAPDEVAALIALRDALLRAGHGQATPLKREFLRERHYTLATLHRHLRTYAGYAPERKPRADKGRTRLDDGAIHFMASARSQSMRQNARGTATMPIEVAMDVAAQNGFDINVSPGRVATLMRERLVDIGSQVAARNHIRMRSLHPNHVHQIDPSLCLVYYMGGEQRVMHESEFNKNKPAAMDKVLLKVWRYTRYDHASRSIDVRYFEAAGENQASLFEFLLWTWGQQDGRLSHGVPKLLLWDKGSANTSVGIRRLLDALGVRHEVHATHHAWAKGGVESANYIVERQFESRLRAEPVQTVAQLNDAALAWVRDYNANAIQHVDSRVRGDDGVARVRDDLWSLILQTPEALVRMPDKKVCAWFMTGREDTRQVRDSRITFVHPQSGKSELYDLQPWADQIYNGQKLVVQPLLLADCALRLLLPAADGQERYIEVTPVREFDAFGRPLDNVVIGDAYRRAPTTAAEAAQAQLAAVAWGEGTTREQAEEHKRKNARPFARLNDGRGAVAHSHLGQQDMPARLLPEAKPVQTAALSDLRAAQQVARLLPLFAAAQQLAAQGVAMGPERFALLGQWYPDGQVPEDQIEALRQRLTVRAGLRVVGSDAAHD</sequence>
<dbReference type="PROSITE" id="PS50994">
    <property type="entry name" value="INTEGRASE"/>
    <property type="match status" value="1"/>
</dbReference>
<dbReference type="RefSeq" id="WP_377483176.1">
    <property type="nucleotide sequence ID" value="NZ_JBHLTN010000021.1"/>
</dbReference>
<feature type="domain" description="Integrase catalytic" evidence="1">
    <location>
        <begin position="144"/>
        <end position="342"/>
    </location>
</feature>